<evidence type="ECO:0000256" key="8">
    <source>
        <dbReference type="ARBA" id="ARBA00023077"/>
    </source>
</evidence>
<evidence type="ECO:0000259" key="15">
    <source>
        <dbReference type="Pfam" id="PF07715"/>
    </source>
</evidence>
<keyword evidence="10 11" id="KW-0998">Cell outer membrane</keyword>
<evidence type="ECO:0000256" key="1">
    <source>
        <dbReference type="ARBA" id="ARBA00004571"/>
    </source>
</evidence>
<dbReference type="RefSeq" id="WP_183622617.1">
    <property type="nucleotide sequence ID" value="NZ_JACIDX010000002.1"/>
</dbReference>
<feature type="chain" id="PRO_5031411805" evidence="13">
    <location>
        <begin position="25"/>
        <end position="767"/>
    </location>
</feature>
<dbReference type="InterPro" id="IPR036942">
    <property type="entry name" value="Beta-barrel_TonB_sf"/>
</dbReference>
<dbReference type="GO" id="GO:0006826">
    <property type="term" value="P:iron ion transport"/>
    <property type="evidence" value="ECO:0007669"/>
    <property type="project" value="UniProtKB-KW"/>
</dbReference>
<sequence length="767" mass="81562">MGFSTLRAGLMLGCALTGVQAAHAQSASDSAPQAGLQDIVVTAQRRVESVQKAAVAITAVSGTDLIRAGISDTTNLQRLAPALSVQPSGGTTSIYVRGVGTQAGNSYAENAVGFNFNGVFIARPTAPSGVYYDLQRVEVVKGPQGTLYGRNATGGAINVLPNRPKLGEVSGDVNVEVGNYQARKASAAINLPLGPIMALRLAGQVVDRNGYLSDGYDDDKGEAGRASLLIKPSSNWSMTLVADYYHQHGKGSGNVLLPSSVAGAPALSARIGGSDPRSVAALQSYAAGVAGPPFCGGLGQLVTSGCVMAPRGDGYMDGDFWGISAQTEGDLGFATLTVIPAYRSSSSNYRSYLPGFMLQVSDRSKQMSLETRLASKDEGSLRYVLGGFYFSEDQSAINYFSQGNLATTLFNPQLRTQSIAGFGQLTYLVSPRLRLVAGGRYTHETRSQTTSLAAGGLPNAVNPPLGAAFTGNLSFNKATWKAGVEFDAGPRSLVYANVSTGFKAGGFFVAAPPNNTFAPEMLTAYTLGSKNRFMGNRLQLNFEGFYWDYKDQQISFVGGVPSSSGLYTQGGVTVNAGKSRIYGTEVELRFAPTQSDQFGATLQYLNGRYNSLKTAVFSNTGAPVPTGCTVTGSRLANPGVNAARFYDTDCSGKPTVYSPKWTLNLDYAHTFTLKNGMKLVAGARTAIKSDFYLNVNFQENEKQAAYRMSDAYLTLEGADRRWELTGFINNIEDRAVLVRAGNRPILNVSYGTLAPPRTYGMRFAYHF</sequence>
<dbReference type="InterPro" id="IPR012910">
    <property type="entry name" value="Plug_dom"/>
</dbReference>
<dbReference type="InterPro" id="IPR000531">
    <property type="entry name" value="Beta-barrel_TonB"/>
</dbReference>
<gene>
    <name evidence="16" type="ORF">GGR38_000662</name>
</gene>
<evidence type="ECO:0000256" key="3">
    <source>
        <dbReference type="ARBA" id="ARBA00022452"/>
    </source>
</evidence>
<dbReference type="GO" id="GO:0009279">
    <property type="term" value="C:cell outer membrane"/>
    <property type="evidence" value="ECO:0007669"/>
    <property type="project" value="UniProtKB-SubCell"/>
</dbReference>
<keyword evidence="3 11" id="KW-1134">Transmembrane beta strand</keyword>
<comment type="subcellular location">
    <subcellularLocation>
        <location evidence="1 11">Cell outer membrane</location>
        <topology evidence="1 11">Multi-pass membrane protein</topology>
    </subcellularLocation>
</comment>
<feature type="domain" description="TonB-dependent receptor plug" evidence="15">
    <location>
        <begin position="50"/>
        <end position="156"/>
    </location>
</feature>
<evidence type="ECO:0000256" key="4">
    <source>
        <dbReference type="ARBA" id="ARBA00022496"/>
    </source>
</evidence>
<keyword evidence="16" id="KW-0675">Receptor</keyword>
<dbReference type="EMBL" id="JACIDX010000002">
    <property type="protein sequence ID" value="MBB3953735.1"/>
    <property type="molecule type" value="Genomic_DNA"/>
</dbReference>
<keyword evidence="13" id="KW-0732">Signal</keyword>
<evidence type="ECO:0000256" key="7">
    <source>
        <dbReference type="ARBA" id="ARBA00023065"/>
    </source>
</evidence>
<feature type="domain" description="TonB-dependent receptor-like beta-barrel" evidence="14">
    <location>
        <begin position="312"/>
        <end position="731"/>
    </location>
</feature>
<evidence type="ECO:0000256" key="9">
    <source>
        <dbReference type="ARBA" id="ARBA00023136"/>
    </source>
</evidence>
<comment type="caution">
    <text evidence="16">The sequence shown here is derived from an EMBL/GenBank/DDBJ whole genome shotgun (WGS) entry which is preliminary data.</text>
</comment>
<keyword evidence="4" id="KW-0410">Iron transport</keyword>
<dbReference type="InterPro" id="IPR039426">
    <property type="entry name" value="TonB-dep_rcpt-like"/>
</dbReference>
<evidence type="ECO:0000256" key="13">
    <source>
        <dbReference type="SAM" id="SignalP"/>
    </source>
</evidence>
<dbReference type="PANTHER" id="PTHR32552:SF81">
    <property type="entry name" value="TONB-DEPENDENT OUTER MEMBRANE RECEPTOR"/>
    <property type="match status" value="1"/>
</dbReference>
<reference evidence="16 17" key="1">
    <citation type="submission" date="2020-08" db="EMBL/GenBank/DDBJ databases">
        <title>Genomic Encyclopedia of Type Strains, Phase IV (KMG-IV): sequencing the most valuable type-strain genomes for metagenomic binning, comparative biology and taxonomic classification.</title>
        <authorList>
            <person name="Goeker M."/>
        </authorList>
    </citation>
    <scope>NUCLEOTIDE SEQUENCE [LARGE SCALE GENOMIC DNA]</scope>
    <source>
        <strain evidence="16 17">DSM 27057</strain>
    </source>
</reference>
<dbReference type="SUPFAM" id="SSF56935">
    <property type="entry name" value="Porins"/>
    <property type="match status" value="1"/>
</dbReference>
<comment type="similarity">
    <text evidence="11 12">Belongs to the TonB-dependent receptor family.</text>
</comment>
<keyword evidence="8 12" id="KW-0798">TonB box</keyword>
<organism evidence="16 17">
    <name type="scientific">Novosphingobium sediminicola</name>
    <dbReference type="NCBI Taxonomy" id="563162"/>
    <lineage>
        <taxon>Bacteria</taxon>
        <taxon>Pseudomonadati</taxon>
        <taxon>Pseudomonadota</taxon>
        <taxon>Alphaproteobacteria</taxon>
        <taxon>Sphingomonadales</taxon>
        <taxon>Sphingomonadaceae</taxon>
        <taxon>Novosphingobium</taxon>
    </lineage>
</organism>
<dbReference type="Pfam" id="PF07715">
    <property type="entry name" value="Plug"/>
    <property type="match status" value="1"/>
</dbReference>
<accession>A0A7W6CH80</accession>
<keyword evidence="9 11" id="KW-0472">Membrane</keyword>
<dbReference type="PANTHER" id="PTHR32552">
    <property type="entry name" value="FERRICHROME IRON RECEPTOR-RELATED"/>
    <property type="match status" value="1"/>
</dbReference>
<proteinExistence type="inferred from homology"/>
<evidence type="ECO:0000256" key="5">
    <source>
        <dbReference type="ARBA" id="ARBA00022692"/>
    </source>
</evidence>
<name>A0A7W6CH80_9SPHN</name>
<evidence type="ECO:0000256" key="2">
    <source>
        <dbReference type="ARBA" id="ARBA00022448"/>
    </source>
</evidence>
<keyword evidence="5 11" id="KW-0812">Transmembrane</keyword>
<dbReference type="Proteomes" id="UP000548867">
    <property type="component" value="Unassembled WGS sequence"/>
</dbReference>
<evidence type="ECO:0000256" key="11">
    <source>
        <dbReference type="PROSITE-ProRule" id="PRU01360"/>
    </source>
</evidence>
<evidence type="ECO:0000256" key="6">
    <source>
        <dbReference type="ARBA" id="ARBA00023004"/>
    </source>
</evidence>
<keyword evidence="17" id="KW-1185">Reference proteome</keyword>
<feature type="signal peptide" evidence="13">
    <location>
        <begin position="1"/>
        <end position="24"/>
    </location>
</feature>
<keyword evidence="6" id="KW-0408">Iron</keyword>
<evidence type="ECO:0000313" key="16">
    <source>
        <dbReference type="EMBL" id="MBB3953735.1"/>
    </source>
</evidence>
<dbReference type="AlphaFoldDB" id="A0A7W6CH80"/>
<keyword evidence="2 11" id="KW-0813">Transport</keyword>
<evidence type="ECO:0000313" key="17">
    <source>
        <dbReference type="Proteomes" id="UP000548867"/>
    </source>
</evidence>
<evidence type="ECO:0000256" key="10">
    <source>
        <dbReference type="ARBA" id="ARBA00023237"/>
    </source>
</evidence>
<dbReference type="PROSITE" id="PS52016">
    <property type="entry name" value="TONB_DEPENDENT_REC_3"/>
    <property type="match status" value="1"/>
</dbReference>
<evidence type="ECO:0000256" key="12">
    <source>
        <dbReference type="RuleBase" id="RU003357"/>
    </source>
</evidence>
<keyword evidence="7" id="KW-0406">Ion transport</keyword>
<protein>
    <submittedName>
        <fullName evidence="16">Iron complex outermembrane receptor protein</fullName>
    </submittedName>
</protein>
<evidence type="ECO:0000259" key="14">
    <source>
        <dbReference type="Pfam" id="PF00593"/>
    </source>
</evidence>
<dbReference type="Gene3D" id="2.40.170.20">
    <property type="entry name" value="TonB-dependent receptor, beta-barrel domain"/>
    <property type="match status" value="2"/>
</dbReference>
<dbReference type="Pfam" id="PF00593">
    <property type="entry name" value="TonB_dep_Rec_b-barrel"/>
    <property type="match status" value="1"/>
</dbReference>